<proteinExistence type="predicted"/>
<dbReference type="RefSeq" id="WP_188853517.1">
    <property type="nucleotide sequence ID" value="NZ_BMJJ01000009.1"/>
</dbReference>
<organism evidence="1 2">
    <name type="scientific">Aureimonas glaciei</name>
    <dbReference type="NCBI Taxonomy" id="1776957"/>
    <lineage>
        <taxon>Bacteria</taxon>
        <taxon>Pseudomonadati</taxon>
        <taxon>Pseudomonadota</taxon>
        <taxon>Alphaproteobacteria</taxon>
        <taxon>Hyphomicrobiales</taxon>
        <taxon>Aurantimonadaceae</taxon>
        <taxon>Aureimonas</taxon>
    </lineage>
</organism>
<protein>
    <submittedName>
        <fullName evidence="1">Uncharacterized protein</fullName>
    </submittedName>
</protein>
<reference evidence="1" key="1">
    <citation type="journal article" date="2014" name="Int. J. Syst. Evol. Microbiol.">
        <title>Complete genome sequence of Corynebacterium casei LMG S-19264T (=DSM 44701T), isolated from a smear-ripened cheese.</title>
        <authorList>
            <consortium name="US DOE Joint Genome Institute (JGI-PGF)"/>
            <person name="Walter F."/>
            <person name="Albersmeier A."/>
            <person name="Kalinowski J."/>
            <person name="Ruckert C."/>
        </authorList>
    </citation>
    <scope>NUCLEOTIDE SEQUENCE</scope>
    <source>
        <strain evidence="1">CGMCC 1.15493</strain>
    </source>
</reference>
<accession>A0A916Y4B2</accession>
<name>A0A916Y4B2_9HYPH</name>
<keyword evidence="2" id="KW-1185">Reference proteome</keyword>
<evidence type="ECO:0000313" key="1">
    <source>
        <dbReference type="EMBL" id="GGD30692.1"/>
    </source>
</evidence>
<dbReference type="AlphaFoldDB" id="A0A916Y4B2"/>
<dbReference type="EMBL" id="BMJJ01000009">
    <property type="protein sequence ID" value="GGD30692.1"/>
    <property type="molecule type" value="Genomic_DNA"/>
</dbReference>
<gene>
    <name evidence="1" type="ORF">GCM10011335_37190</name>
</gene>
<dbReference type="Proteomes" id="UP000613160">
    <property type="component" value="Unassembled WGS sequence"/>
</dbReference>
<comment type="caution">
    <text evidence="1">The sequence shown here is derived from an EMBL/GenBank/DDBJ whole genome shotgun (WGS) entry which is preliminary data.</text>
</comment>
<reference evidence="1" key="2">
    <citation type="submission" date="2020-09" db="EMBL/GenBank/DDBJ databases">
        <authorList>
            <person name="Sun Q."/>
            <person name="Zhou Y."/>
        </authorList>
    </citation>
    <scope>NUCLEOTIDE SEQUENCE</scope>
    <source>
        <strain evidence="1">CGMCC 1.15493</strain>
    </source>
</reference>
<sequence>MAGFFTDEQIEVLSASTVRVATLAELSFVSETMRLFAGAGIRDFGGHEWRGLGGLISIDGLGDMRTTQANTVTITLSGVDEATLPKAIGEPEEVVDRLIVVYWQFLDGGMQPVGALVPIYFGLMQSPSIDRSEATDDEGAVCTISLPCEGLFVGRSKPPRGRYTDRDQQARHPGDRIFDRMSENRGKVVLWPDFD</sequence>
<evidence type="ECO:0000313" key="2">
    <source>
        <dbReference type="Proteomes" id="UP000613160"/>
    </source>
</evidence>